<dbReference type="InterPro" id="IPR006509">
    <property type="entry name" value="RBM39_SF"/>
</dbReference>
<feature type="compositionally biased region" description="Basic and acidic residues" evidence="2">
    <location>
        <begin position="75"/>
        <end position="88"/>
    </location>
</feature>
<dbReference type="GO" id="GO:0005634">
    <property type="term" value="C:nucleus"/>
    <property type="evidence" value="ECO:0007669"/>
    <property type="project" value="InterPro"/>
</dbReference>
<dbReference type="Gene3D" id="3.30.70.330">
    <property type="match status" value="2"/>
</dbReference>
<dbReference type="PROSITE" id="PS50102">
    <property type="entry name" value="RRM"/>
    <property type="match status" value="2"/>
</dbReference>
<feature type="compositionally biased region" description="Basic and acidic residues" evidence="2">
    <location>
        <begin position="559"/>
        <end position="570"/>
    </location>
</feature>
<evidence type="ECO:0000313" key="4">
    <source>
        <dbReference type="EMBL" id="CAD8676528.1"/>
    </source>
</evidence>
<gene>
    <name evidence="4" type="ORF">CLEI1391_LOCUS7495</name>
</gene>
<dbReference type="Pfam" id="PF00076">
    <property type="entry name" value="RRM_1"/>
    <property type="match status" value="2"/>
</dbReference>
<feature type="region of interest" description="Disordered" evidence="2">
    <location>
        <begin position="387"/>
        <end position="408"/>
    </location>
</feature>
<proteinExistence type="predicted"/>
<dbReference type="EMBL" id="HBFB01013292">
    <property type="protein sequence ID" value="CAD8676528.1"/>
    <property type="molecule type" value="Transcribed_RNA"/>
</dbReference>
<dbReference type="GO" id="GO:0003723">
    <property type="term" value="F:RNA binding"/>
    <property type="evidence" value="ECO:0007669"/>
    <property type="project" value="UniProtKB-UniRule"/>
</dbReference>
<keyword evidence="1" id="KW-0694">RNA-binding</keyword>
<dbReference type="CDD" id="cd12394">
    <property type="entry name" value="RRM1_RBM34"/>
    <property type="match status" value="1"/>
</dbReference>
<dbReference type="PANTHER" id="PTHR48036">
    <property type="entry name" value="SPLICING FACTOR (PAD-1), PUTATIVE (AFU_ORTHOLOGUE AFUA_1G15810)-RELATED"/>
    <property type="match status" value="1"/>
</dbReference>
<feature type="region of interest" description="Disordered" evidence="2">
    <location>
        <begin position="1"/>
        <end position="294"/>
    </location>
</feature>
<sequence>MSLFAGLFGSAPGAKGAPSSGGLFANSSQYVKHEGDEVSKQPAVSAATVAAGKPKDGKKRKADAQEAPVAAPPAKKGDGTGKKDDGKRDAKKAKAAPQQQQQHVEKPSKAKDGKKPASENGKGGKGLHGQEAHGAHGKHAAPAKAQQAAAGKPGKQAPPQKQQKQQQVQGKKGKQPKPKKDSSSDGEGSDDEEMPEIISDELSDLRSEELAELMGMGGGSEDGGSDQDEEEEDEEADEEGDGPASEPASEEGGDGAEEQAGTEEGEEEQGQADAEPSTSKPKKTEEEQAEQLARTVFVGNVPAKATRKEIKTHFSRYGKVDSVRLRSVPLDMESKMPRRAAIITGKVDERAPATAYVVLTTQAEAAKALAANMTELGGHHLRVNMAAAPSKKRGATGDASAPGAAGSGEFDPQRSLFIGNLHFQTTDEELIQFFTGPEALEGNPELAPADGVSALEAVRVVRDPATSIGKGFAFALFRTKAAARAAMSLNGKQLRKRDLRITRVSVQQQQKVRMAKAAVASQPGPGSKFSKPPGSGFNKSPGGFNKSPGFGRGPAKGPGGDRGRPGDKGGFRKGPGLAVGGSWQGVKTKGKGGGVRGGKVVARASAAGAKPGPTAGGAKRDGKRPAVAMRKAKKQAEKSGGGGGGGPVGGPRKPGGFSKGGKPGGKPKGGFKGKK</sequence>
<feature type="compositionally biased region" description="Low complexity" evidence="2">
    <location>
        <begin position="9"/>
        <end position="22"/>
    </location>
</feature>
<evidence type="ECO:0000259" key="3">
    <source>
        <dbReference type="PROSITE" id="PS50102"/>
    </source>
</evidence>
<name>A0A7S0RH48_9CHLO</name>
<feature type="compositionally biased region" description="Basic and acidic residues" evidence="2">
    <location>
        <begin position="103"/>
        <end position="117"/>
    </location>
</feature>
<dbReference type="AlphaFoldDB" id="A0A7S0RH48"/>
<evidence type="ECO:0000256" key="2">
    <source>
        <dbReference type="SAM" id="MobiDB-lite"/>
    </source>
</evidence>
<feature type="compositionally biased region" description="Acidic residues" evidence="2">
    <location>
        <begin position="187"/>
        <end position="202"/>
    </location>
</feature>
<dbReference type="GO" id="GO:0006397">
    <property type="term" value="P:mRNA processing"/>
    <property type="evidence" value="ECO:0007669"/>
    <property type="project" value="InterPro"/>
</dbReference>
<feature type="compositionally biased region" description="Acidic residues" evidence="2">
    <location>
        <begin position="223"/>
        <end position="241"/>
    </location>
</feature>
<feature type="domain" description="RRM" evidence="3">
    <location>
        <begin position="414"/>
        <end position="506"/>
    </location>
</feature>
<feature type="compositionally biased region" description="Low complexity" evidence="2">
    <location>
        <begin position="142"/>
        <end position="170"/>
    </location>
</feature>
<dbReference type="SUPFAM" id="SSF54928">
    <property type="entry name" value="RNA-binding domain, RBD"/>
    <property type="match status" value="2"/>
</dbReference>
<organism evidence="4">
    <name type="scientific">Chlamydomonas leiostraca</name>
    <dbReference type="NCBI Taxonomy" id="1034604"/>
    <lineage>
        <taxon>Eukaryota</taxon>
        <taxon>Viridiplantae</taxon>
        <taxon>Chlorophyta</taxon>
        <taxon>core chlorophytes</taxon>
        <taxon>Chlorophyceae</taxon>
        <taxon>CS clade</taxon>
        <taxon>Chlamydomonadales</taxon>
        <taxon>Chlamydomonadaceae</taxon>
        <taxon>Chlamydomonas</taxon>
    </lineage>
</organism>
<feature type="region of interest" description="Disordered" evidence="2">
    <location>
        <begin position="516"/>
        <end position="675"/>
    </location>
</feature>
<feature type="compositionally biased region" description="Low complexity" evidence="2">
    <location>
        <begin position="598"/>
        <end position="617"/>
    </location>
</feature>
<dbReference type="SMART" id="SM00360">
    <property type="entry name" value="RRM"/>
    <property type="match status" value="2"/>
</dbReference>
<protein>
    <recommendedName>
        <fullName evidence="3">RRM domain-containing protein</fullName>
    </recommendedName>
</protein>
<dbReference type="InterPro" id="IPR000504">
    <property type="entry name" value="RRM_dom"/>
</dbReference>
<dbReference type="InterPro" id="IPR035979">
    <property type="entry name" value="RBD_domain_sf"/>
</dbReference>
<accession>A0A7S0RH48</accession>
<feature type="domain" description="RRM" evidence="3">
    <location>
        <begin position="294"/>
        <end position="388"/>
    </location>
</feature>
<feature type="compositionally biased region" description="Low complexity" evidence="2">
    <location>
        <begin position="521"/>
        <end position="537"/>
    </location>
</feature>
<feature type="compositionally biased region" description="Acidic residues" evidence="2">
    <location>
        <begin position="248"/>
        <end position="270"/>
    </location>
</feature>
<dbReference type="InterPro" id="IPR012677">
    <property type="entry name" value="Nucleotide-bd_a/b_plait_sf"/>
</dbReference>
<evidence type="ECO:0000256" key="1">
    <source>
        <dbReference type="PROSITE-ProRule" id="PRU00176"/>
    </source>
</evidence>
<feature type="compositionally biased region" description="Gly residues" evidence="2">
    <location>
        <begin position="639"/>
        <end position="668"/>
    </location>
</feature>
<feature type="compositionally biased region" description="Low complexity" evidence="2">
    <location>
        <begin position="396"/>
        <end position="408"/>
    </location>
</feature>
<reference evidence="4" key="1">
    <citation type="submission" date="2021-01" db="EMBL/GenBank/DDBJ databases">
        <authorList>
            <person name="Corre E."/>
            <person name="Pelletier E."/>
            <person name="Niang G."/>
            <person name="Scheremetjew M."/>
            <person name="Finn R."/>
            <person name="Kale V."/>
            <person name="Holt S."/>
            <person name="Cochrane G."/>
            <person name="Meng A."/>
            <person name="Brown T."/>
            <person name="Cohen L."/>
        </authorList>
    </citation>
    <scope>NUCLEOTIDE SEQUENCE</scope>
    <source>
        <strain evidence="4">SAG 11-49</strain>
    </source>
</reference>